<organism evidence="1 2">
    <name type="scientific">Sphingomonas carotinifaciens</name>
    <dbReference type="NCBI Taxonomy" id="1166323"/>
    <lineage>
        <taxon>Bacteria</taxon>
        <taxon>Pseudomonadati</taxon>
        <taxon>Pseudomonadota</taxon>
        <taxon>Alphaproteobacteria</taxon>
        <taxon>Sphingomonadales</taxon>
        <taxon>Sphingomonadaceae</taxon>
        <taxon>Sphingomonas</taxon>
    </lineage>
</organism>
<dbReference type="Gene3D" id="2.40.10.10">
    <property type="entry name" value="Trypsin-like serine proteases"/>
    <property type="match status" value="2"/>
</dbReference>
<reference evidence="1 2" key="1">
    <citation type="submission" date="2016-10" db="EMBL/GenBank/DDBJ databases">
        <authorList>
            <person name="Varghese N."/>
            <person name="Submissions S."/>
        </authorList>
    </citation>
    <scope>NUCLEOTIDE SEQUENCE [LARGE SCALE GENOMIC DNA]</scope>
    <source>
        <strain evidence="1 2">S7-754</strain>
    </source>
</reference>
<dbReference type="AlphaFoldDB" id="A0A1G7IH92"/>
<sequence length="412" mass="43037">MMIGAGAVAQQAPEAALAQDAAEYATAHGVSLDIAVRRLAAQEESVAATDAIRARFADRLAGIAIEHEPVWRIVVLLTGTDPVADETVRAGGLSIPIHYRTGAAATRAQLVTAIALYQTQIRNMLSRPPAMGVDPRTGELVVMVGEGDAGFYAPGELRARLAALTGVPVRIARLDDVAANLSAEGGARLVGVDPADGRRYACTTGFVVTDGARSGVVTAAHCPDVLSYVEPDRSETPLEFAGQWGWGYQDVQVHVSAQPLAARFFSDTAKTLTRTVTASRPRDATRAGDTVCHRGERTGYSCATVELVDFAPAGDLCGGGCTPTWVAVRGPTCRSGDSGGPVFLGTTAFGIVKGGSYRGDGTCILYYYMALDYLPPGWSLLRAPAEGSRTLADSMGVAIPAELPRPLPPGTP</sequence>
<accession>A0A1G7IH92</accession>
<dbReference type="EMBL" id="FNBI01000002">
    <property type="protein sequence ID" value="SDF11948.1"/>
    <property type="molecule type" value="Genomic_DNA"/>
</dbReference>
<protein>
    <recommendedName>
        <fullName evidence="3">Trypsin</fullName>
    </recommendedName>
</protein>
<dbReference type="SUPFAM" id="SSF50494">
    <property type="entry name" value="Trypsin-like serine proteases"/>
    <property type="match status" value="1"/>
</dbReference>
<gene>
    <name evidence="1" type="ORF">SAMN05216557_102245</name>
</gene>
<dbReference type="InterPro" id="IPR043504">
    <property type="entry name" value="Peptidase_S1_PA_chymotrypsin"/>
</dbReference>
<keyword evidence="2" id="KW-1185">Reference proteome</keyword>
<name>A0A1G7IH92_9SPHN</name>
<proteinExistence type="predicted"/>
<dbReference type="InterPro" id="IPR009003">
    <property type="entry name" value="Peptidase_S1_PA"/>
</dbReference>
<evidence type="ECO:0000313" key="1">
    <source>
        <dbReference type="EMBL" id="SDF11948.1"/>
    </source>
</evidence>
<evidence type="ECO:0008006" key="3">
    <source>
        <dbReference type="Google" id="ProtNLM"/>
    </source>
</evidence>
<evidence type="ECO:0000313" key="2">
    <source>
        <dbReference type="Proteomes" id="UP000323502"/>
    </source>
</evidence>
<dbReference type="Proteomes" id="UP000323502">
    <property type="component" value="Unassembled WGS sequence"/>
</dbReference>